<evidence type="ECO:0000256" key="8">
    <source>
        <dbReference type="ARBA" id="ARBA00023136"/>
    </source>
</evidence>
<keyword evidence="7" id="KW-0406">Ion transport</keyword>
<protein>
    <submittedName>
        <fullName evidence="11">Potassium/proton antiporter</fullName>
    </submittedName>
</protein>
<keyword evidence="2" id="KW-0813">Transport</keyword>
<evidence type="ECO:0000256" key="4">
    <source>
        <dbReference type="ARBA" id="ARBA00022475"/>
    </source>
</evidence>
<dbReference type="PROSITE" id="PS51202">
    <property type="entry name" value="RCK_C"/>
    <property type="match status" value="1"/>
</dbReference>
<dbReference type="GO" id="GO:0015297">
    <property type="term" value="F:antiporter activity"/>
    <property type="evidence" value="ECO:0007669"/>
    <property type="project" value="UniProtKB-KW"/>
</dbReference>
<name>A0A941IKQ6_9ACTN</name>
<feature type="domain" description="RCK C-terminal" evidence="10">
    <location>
        <begin position="399"/>
        <end position="480"/>
    </location>
</feature>
<keyword evidence="4" id="KW-1003">Cell membrane</keyword>
<dbReference type="Pfam" id="PF02080">
    <property type="entry name" value="TrkA_C"/>
    <property type="match status" value="1"/>
</dbReference>
<dbReference type="GO" id="GO:1902600">
    <property type="term" value="P:proton transmembrane transport"/>
    <property type="evidence" value="ECO:0007669"/>
    <property type="project" value="InterPro"/>
</dbReference>
<feature type="transmembrane region" description="Helical" evidence="9">
    <location>
        <begin position="218"/>
        <end position="235"/>
    </location>
</feature>
<dbReference type="InterPro" id="IPR006037">
    <property type="entry name" value="RCK_C"/>
</dbReference>
<evidence type="ECO:0000256" key="2">
    <source>
        <dbReference type="ARBA" id="ARBA00022448"/>
    </source>
</evidence>
<dbReference type="RefSeq" id="WP_212520317.1">
    <property type="nucleotide sequence ID" value="NZ_JAGSOH010000077.1"/>
</dbReference>
<dbReference type="GO" id="GO:0005886">
    <property type="term" value="C:plasma membrane"/>
    <property type="evidence" value="ECO:0007669"/>
    <property type="project" value="UniProtKB-SubCell"/>
</dbReference>
<keyword evidence="12" id="KW-1185">Reference proteome</keyword>
<dbReference type="EMBL" id="JAGSOH010000077">
    <property type="protein sequence ID" value="MBR7829182.1"/>
    <property type="molecule type" value="Genomic_DNA"/>
</dbReference>
<dbReference type="InterPro" id="IPR006153">
    <property type="entry name" value="Cation/H_exchanger_TM"/>
</dbReference>
<evidence type="ECO:0000256" key="5">
    <source>
        <dbReference type="ARBA" id="ARBA00022692"/>
    </source>
</evidence>
<dbReference type="Pfam" id="PF00999">
    <property type="entry name" value="Na_H_Exchanger"/>
    <property type="match status" value="1"/>
</dbReference>
<dbReference type="GO" id="GO:0006813">
    <property type="term" value="P:potassium ion transport"/>
    <property type="evidence" value="ECO:0007669"/>
    <property type="project" value="InterPro"/>
</dbReference>
<feature type="transmembrane region" description="Helical" evidence="9">
    <location>
        <begin position="91"/>
        <end position="114"/>
    </location>
</feature>
<feature type="transmembrane region" description="Helical" evidence="9">
    <location>
        <begin position="187"/>
        <end position="206"/>
    </location>
</feature>
<dbReference type="NCBIfam" id="NF003715">
    <property type="entry name" value="PRK05326.1-2"/>
    <property type="match status" value="1"/>
</dbReference>
<feature type="transmembrane region" description="Helical" evidence="9">
    <location>
        <begin position="241"/>
        <end position="258"/>
    </location>
</feature>
<comment type="caution">
    <text evidence="11">The sequence shown here is derived from an EMBL/GenBank/DDBJ whole genome shotgun (WGS) entry which is preliminary data.</text>
</comment>
<dbReference type="Gene3D" id="1.20.1530.20">
    <property type="match status" value="1"/>
</dbReference>
<feature type="transmembrane region" description="Helical" evidence="9">
    <location>
        <begin position="331"/>
        <end position="351"/>
    </location>
</feature>
<feature type="transmembrane region" description="Helical" evidence="9">
    <location>
        <begin position="59"/>
        <end position="79"/>
    </location>
</feature>
<evidence type="ECO:0000256" key="1">
    <source>
        <dbReference type="ARBA" id="ARBA00004651"/>
    </source>
</evidence>
<dbReference type="NCBIfam" id="NF003716">
    <property type="entry name" value="PRK05326.1-3"/>
    <property type="match status" value="1"/>
</dbReference>
<dbReference type="SUPFAM" id="SSF116726">
    <property type="entry name" value="TrkA C-terminal domain-like"/>
    <property type="match status" value="1"/>
</dbReference>
<keyword evidence="6 9" id="KW-1133">Transmembrane helix</keyword>
<feature type="transmembrane region" description="Helical" evidence="9">
    <location>
        <begin position="121"/>
        <end position="140"/>
    </location>
</feature>
<evidence type="ECO:0000256" key="3">
    <source>
        <dbReference type="ARBA" id="ARBA00022449"/>
    </source>
</evidence>
<organism evidence="11 12">
    <name type="scientific">Actinospica acidithermotolerans</name>
    <dbReference type="NCBI Taxonomy" id="2828514"/>
    <lineage>
        <taxon>Bacteria</taxon>
        <taxon>Bacillati</taxon>
        <taxon>Actinomycetota</taxon>
        <taxon>Actinomycetes</taxon>
        <taxon>Catenulisporales</taxon>
        <taxon>Actinospicaceae</taxon>
        <taxon>Actinospica</taxon>
    </lineage>
</organism>
<evidence type="ECO:0000256" key="6">
    <source>
        <dbReference type="ARBA" id="ARBA00022989"/>
    </source>
</evidence>
<dbReference type="AlphaFoldDB" id="A0A941IKQ6"/>
<reference evidence="11" key="1">
    <citation type="submission" date="2021-04" db="EMBL/GenBank/DDBJ databases">
        <title>Genome based classification of Actinospica acidithermotolerans sp. nov., an actinobacterium isolated from an Indonesian hot spring.</title>
        <authorList>
            <person name="Kusuma A.B."/>
            <person name="Putra K.E."/>
            <person name="Nafisah S."/>
            <person name="Loh J."/>
            <person name="Nouioui I."/>
            <person name="Goodfellow M."/>
        </authorList>
    </citation>
    <scope>NUCLEOTIDE SEQUENCE</scope>
    <source>
        <strain evidence="11">MGRD01-02</strain>
    </source>
</reference>
<comment type="subcellular location">
    <subcellularLocation>
        <location evidence="1">Cell membrane</location>
        <topology evidence="1">Multi-pass membrane protein</topology>
    </subcellularLocation>
</comment>
<accession>A0A941IKQ6</accession>
<dbReference type="PANTHER" id="PTHR32507:SF7">
    <property type="entry name" value="K(+)_H(+) ANTIPORTER NHAP2"/>
    <property type="match status" value="1"/>
</dbReference>
<evidence type="ECO:0000256" key="7">
    <source>
        <dbReference type="ARBA" id="ARBA00023065"/>
    </source>
</evidence>
<keyword evidence="8 9" id="KW-0472">Membrane</keyword>
<dbReference type="Gene3D" id="3.30.70.1450">
    <property type="entry name" value="Regulator of K+ conductance, C-terminal domain"/>
    <property type="match status" value="1"/>
</dbReference>
<evidence type="ECO:0000259" key="10">
    <source>
        <dbReference type="PROSITE" id="PS51202"/>
    </source>
</evidence>
<evidence type="ECO:0000313" key="11">
    <source>
        <dbReference type="EMBL" id="MBR7829182.1"/>
    </source>
</evidence>
<dbReference type="InterPro" id="IPR038770">
    <property type="entry name" value="Na+/solute_symporter_sf"/>
</dbReference>
<evidence type="ECO:0000256" key="9">
    <source>
        <dbReference type="SAM" id="Phobius"/>
    </source>
</evidence>
<gene>
    <name evidence="11" type="ORF">KDK95_22935</name>
</gene>
<dbReference type="InterPro" id="IPR036721">
    <property type="entry name" value="RCK_C_sf"/>
</dbReference>
<keyword evidence="5 9" id="KW-0812">Transmembrane</keyword>
<evidence type="ECO:0000313" key="12">
    <source>
        <dbReference type="Proteomes" id="UP000676325"/>
    </source>
</evidence>
<sequence length="496" mass="51258">MHPANLDVLLLIGAAVVLAAIGAARLAHGIGLPGLLVFLGLGLLLGESGFGIRFDDAGLAEVLGLSALVLILAEGGLTTRLDTARAGATPALLLATVGVGITTVIVAVAAHVFVDLPWRQALLLGAVLAPTDAAAVFSVLRKLPLPPRLSGILEGESGLNDPPSVLAVTLLSAGGHHPSGVFIAGEVVYELIVGAAIGLALGLLGAEVLRRVALPASGLYPIAVLAIIVAGYGAASTAHASGFLAVYVAALVLGNVRLPHRAATRGFAEGIAWLAQIGLFVMLGLLAAPSRLPAQIVPAIVIGLVLTVVARPLAVLISTIGLRIRRREQAFLSYAGLRGAVPIVLATIPMSARVPQASRLFDLVFLVVGGFTLVQGPTLPAVARRLGVLTSAEPTELDVESAPLEDLHAVMLQVQIPEGSHLHGVELWELRLPEGASMSLVVRDGRGFVPAPTTRLQVGDRLVIVAASRVRRDTERRVRAVSRAGKLAHWHGERGN</sequence>
<feature type="transmembrane region" description="Helical" evidence="9">
    <location>
        <begin position="296"/>
        <end position="319"/>
    </location>
</feature>
<feature type="transmembrane region" description="Helical" evidence="9">
    <location>
        <begin position="270"/>
        <end position="290"/>
    </location>
</feature>
<dbReference type="GO" id="GO:0008324">
    <property type="term" value="F:monoatomic cation transmembrane transporter activity"/>
    <property type="evidence" value="ECO:0007669"/>
    <property type="project" value="InterPro"/>
</dbReference>
<dbReference type="Proteomes" id="UP000676325">
    <property type="component" value="Unassembled WGS sequence"/>
</dbReference>
<proteinExistence type="predicted"/>
<feature type="transmembrane region" description="Helical" evidence="9">
    <location>
        <begin position="33"/>
        <end position="52"/>
    </location>
</feature>
<keyword evidence="3" id="KW-0050">Antiport</keyword>
<dbReference type="PANTHER" id="PTHR32507">
    <property type="entry name" value="NA(+)/H(+) ANTIPORTER 1"/>
    <property type="match status" value="1"/>
</dbReference>